<feature type="domain" description="Outer membrane protein beta-barrel" evidence="3">
    <location>
        <begin position="10"/>
        <end position="223"/>
    </location>
</feature>
<dbReference type="InterPro" id="IPR011250">
    <property type="entry name" value="OMP/PagP_B-barrel"/>
</dbReference>
<evidence type="ECO:0000256" key="2">
    <source>
        <dbReference type="SAM" id="SignalP"/>
    </source>
</evidence>
<organism evidence="4 5">
    <name type="scientific">Photobacterium proteolyticum</name>
    <dbReference type="NCBI Taxonomy" id="1903952"/>
    <lineage>
        <taxon>Bacteria</taxon>
        <taxon>Pseudomonadati</taxon>
        <taxon>Pseudomonadota</taxon>
        <taxon>Gammaproteobacteria</taxon>
        <taxon>Vibrionales</taxon>
        <taxon>Vibrionaceae</taxon>
        <taxon>Photobacterium</taxon>
    </lineage>
</organism>
<dbReference type="OrthoDB" id="5829311at2"/>
<dbReference type="Proteomes" id="UP000186905">
    <property type="component" value="Unassembled WGS sequence"/>
</dbReference>
<evidence type="ECO:0000313" key="4">
    <source>
        <dbReference type="EMBL" id="OLQ77767.1"/>
    </source>
</evidence>
<accession>A0A1Q9GST3</accession>
<dbReference type="SUPFAM" id="SSF56925">
    <property type="entry name" value="OMPA-like"/>
    <property type="match status" value="1"/>
</dbReference>
<sequence>MKKIALLPLAAILATTFSVQAESTDAASHNLTQNFNYISGGLQLNSYDHDLPSSVSVWNQNASLTDNTAGMYLRGSWNFTDNFFLETRGDATAKDDLTISHGLLGLGYFHPINSDLTIYGLAGYSRSEVELDVHVFGFSSATTTFRGDDSGLTGEIGARYQLMDKWTVEPAMRLADYDDTLYELRLGNNFKVSDHMSIEANLQHRAFDDLKEMSYQLGARYSF</sequence>
<dbReference type="RefSeq" id="WP_075763445.1">
    <property type="nucleotide sequence ID" value="NZ_MJIL01000060.1"/>
</dbReference>
<dbReference type="Gene3D" id="2.40.160.20">
    <property type="match status" value="1"/>
</dbReference>
<keyword evidence="5" id="KW-1185">Reference proteome</keyword>
<keyword evidence="1 2" id="KW-0732">Signal</keyword>
<feature type="signal peptide" evidence="2">
    <location>
        <begin position="1"/>
        <end position="21"/>
    </location>
</feature>
<dbReference type="EMBL" id="MJIL01000060">
    <property type="protein sequence ID" value="OLQ77767.1"/>
    <property type="molecule type" value="Genomic_DNA"/>
</dbReference>
<protein>
    <recommendedName>
        <fullName evidence="3">Outer membrane protein beta-barrel domain-containing protein</fullName>
    </recommendedName>
</protein>
<dbReference type="InterPro" id="IPR027385">
    <property type="entry name" value="Beta-barrel_OMP"/>
</dbReference>
<proteinExistence type="predicted"/>
<evidence type="ECO:0000313" key="5">
    <source>
        <dbReference type="Proteomes" id="UP000186905"/>
    </source>
</evidence>
<gene>
    <name evidence="4" type="ORF">BIT28_05395</name>
</gene>
<name>A0A1Q9GST3_9GAMM</name>
<comment type="caution">
    <text evidence="4">The sequence shown here is derived from an EMBL/GenBank/DDBJ whole genome shotgun (WGS) entry which is preliminary data.</text>
</comment>
<evidence type="ECO:0000256" key="1">
    <source>
        <dbReference type="ARBA" id="ARBA00022729"/>
    </source>
</evidence>
<feature type="chain" id="PRO_5012028324" description="Outer membrane protein beta-barrel domain-containing protein" evidence="2">
    <location>
        <begin position="22"/>
        <end position="223"/>
    </location>
</feature>
<dbReference type="AlphaFoldDB" id="A0A1Q9GST3"/>
<reference evidence="4 5" key="1">
    <citation type="submission" date="2016-09" db="EMBL/GenBank/DDBJ databases">
        <title>Photobacterium proteolyticum sp. nov. a protease producing bacterium isolated from ocean sediments of Laizhou Bay.</title>
        <authorList>
            <person name="Li Y."/>
        </authorList>
    </citation>
    <scope>NUCLEOTIDE SEQUENCE [LARGE SCALE GENOMIC DNA]</scope>
    <source>
        <strain evidence="4 5">13-12</strain>
    </source>
</reference>
<evidence type="ECO:0000259" key="3">
    <source>
        <dbReference type="Pfam" id="PF13505"/>
    </source>
</evidence>
<dbReference type="Pfam" id="PF13505">
    <property type="entry name" value="OMP_b-brl"/>
    <property type="match status" value="1"/>
</dbReference>